<evidence type="ECO:0000313" key="5">
    <source>
        <dbReference type="EMBL" id="APS00748.1"/>
    </source>
</evidence>
<evidence type="ECO:0000256" key="1">
    <source>
        <dbReference type="ARBA" id="ARBA00022729"/>
    </source>
</evidence>
<dbReference type="Gene3D" id="3.60.21.10">
    <property type="match status" value="1"/>
</dbReference>
<dbReference type="PANTHER" id="PTHR10161:SF14">
    <property type="entry name" value="TARTRATE-RESISTANT ACID PHOSPHATASE TYPE 5"/>
    <property type="match status" value="1"/>
</dbReference>
<dbReference type="STRING" id="1882918.BCY86_08705"/>
<feature type="domain" description="Calcineurin-like phosphoesterase" evidence="4">
    <location>
        <begin position="33"/>
        <end position="238"/>
    </location>
</feature>
<reference evidence="5 6" key="1">
    <citation type="submission" date="2016-08" db="EMBL/GenBank/DDBJ databases">
        <title>Identification and validation of antigenic proteins from Pajaroellobacter abortibovis using de-novo genome sequence assembly and reverse vaccinology.</title>
        <authorList>
            <person name="Welly B.T."/>
            <person name="Miller M.R."/>
            <person name="Stott J.L."/>
            <person name="Blanchard M.T."/>
            <person name="Islas-Trejo A.D."/>
            <person name="O'Rourke S.M."/>
            <person name="Young A.E."/>
            <person name="Medrano J.F."/>
            <person name="Van Eenennaam A.L."/>
        </authorList>
    </citation>
    <scope>NUCLEOTIDE SEQUENCE [LARGE SCALE GENOMIC DNA]</scope>
    <source>
        <strain evidence="5 6">BTF92-0548A/99-0131</strain>
    </source>
</reference>
<organism evidence="5 6">
    <name type="scientific">Pajaroellobacter abortibovis</name>
    <dbReference type="NCBI Taxonomy" id="1882918"/>
    <lineage>
        <taxon>Bacteria</taxon>
        <taxon>Pseudomonadati</taxon>
        <taxon>Myxococcota</taxon>
        <taxon>Polyangia</taxon>
        <taxon>Polyangiales</taxon>
        <taxon>Polyangiaceae</taxon>
    </lineage>
</organism>
<dbReference type="GO" id="GO:0016787">
    <property type="term" value="F:hydrolase activity"/>
    <property type="evidence" value="ECO:0007669"/>
    <property type="project" value="UniProtKB-KW"/>
</dbReference>
<keyword evidence="6" id="KW-1185">Reference proteome</keyword>
<dbReference type="SUPFAM" id="SSF56300">
    <property type="entry name" value="Metallo-dependent phosphatases"/>
    <property type="match status" value="1"/>
</dbReference>
<evidence type="ECO:0000256" key="2">
    <source>
        <dbReference type="ARBA" id="ARBA00022801"/>
    </source>
</evidence>
<feature type="region of interest" description="Disordered" evidence="3">
    <location>
        <begin position="1"/>
        <end position="29"/>
    </location>
</feature>
<feature type="compositionally biased region" description="Low complexity" evidence="3">
    <location>
        <begin position="9"/>
        <end position="19"/>
    </location>
</feature>
<keyword evidence="1" id="KW-0732">Signal</keyword>
<dbReference type="InterPro" id="IPR004843">
    <property type="entry name" value="Calcineurin-like_PHP"/>
</dbReference>
<dbReference type="KEGG" id="pabo:BCY86_08705"/>
<sequence>MPPSKEEASLSSLPSASSATPEQNADREKSIHLIAVGDTGRGNTAQYQVAKAIQKKCDREAGCDFAIVLGDVIYPSGPSSSQDPQFKEKFENPYQNLHFPFHIALGNHDYGQYGKGELIEQASFAMEYAQTSPRWKLPNPYYHFKEKEAEFFIIDTQTIIKGWAQSQKQKEEVSNWIQASAAQWKIMAGHHPYKSNGPHGNAGKETLFGSNEGQRMREAFEDWICGKVDIYLAGHDHNLQWIKETCKGTQLIVSGAGSEATHLPGQNEVNFQSDKLGFVFIAIEDTQLKVEFINAQGETSYAQLLTK</sequence>
<dbReference type="PANTHER" id="PTHR10161">
    <property type="entry name" value="TARTRATE-RESISTANT ACID PHOSPHATASE TYPE 5"/>
    <property type="match status" value="1"/>
</dbReference>
<dbReference type="Pfam" id="PF00149">
    <property type="entry name" value="Metallophos"/>
    <property type="match status" value="1"/>
</dbReference>
<keyword evidence="2" id="KW-0378">Hydrolase</keyword>
<gene>
    <name evidence="5" type="ORF">BCY86_08705</name>
</gene>
<dbReference type="RefSeq" id="WP_075277417.1">
    <property type="nucleotide sequence ID" value="NZ_CP016908.1"/>
</dbReference>
<proteinExistence type="predicted"/>
<dbReference type="InterPro" id="IPR051558">
    <property type="entry name" value="Metallophosphoesterase_PAP"/>
</dbReference>
<dbReference type="AlphaFoldDB" id="A0A1L6MZ83"/>
<protein>
    <recommendedName>
        <fullName evidence="4">Calcineurin-like phosphoesterase domain-containing protein</fullName>
    </recommendedName>
</protein>
<evidence type="ECO:0000256" key="3">
    <source>
        <dbReference type="SAM" id="MobiDB-lite"/>
    </source>
</evidence>
<accession>A0A1L6MZ83</accession>
<evidence type="ECO:0000313" key="6">
    <source>
        <dbReference type="Proteomes" id="UP000185544"/>
    </source>
</evidence>
<name>A0A1L6MZ83_9BACT</name>
<evidence type="ECO:0000259" key="4">
    <source>
        <dbReference type="Pfam" id="PF00149"/>
    </source>
</evidence>
<dbReference type="Proteomes" id="UP000185544">
    <property type="component" value="Chromosome"/>
</dbReference>
<dbReference type="EMBL" id="CP016908">
    <property type="protein sequence ID" value="APS00748.1"/>
    <property type="molecule type" value="Genomic_DNA"/>
</dbReference>
<dbReference type="InterPro" id="IPR029052">
    <property type="entry name" value="Metallo-depent_PP-like"/>
</dbReference>